<evidence type="ECO:0000313" key="3">
    <source>
        <dbReference type="Proteomes" id="UP000078290"/>
    </source>
</evidence>
<proteinExistence type="predicted"/>
<accession>A0A1B7KVA6</accession>
<protein>
    <submittedName>
        <fullName evidence="2">Uncharacterized protein</fullName>
    </submittedName>
</protein>
<feature type="transmembrane region" description="Helical" evidence="1">
    <location>
        <begin position="177"/>
        <end position="199"/>
    </location>
</feature>
<sequence>MINLLQLKSKTLGWVLYVPLVILIVMLFLIFGIPNNNVNVVIVLLQLTFIPLACIWALYLFYDLFGTGNFQHMWLYYKGNIEKILIMFFVILFIPLLSLIIAIEFRFDEFKALPTLMLLLTQCLISVVVSLILFAVFGDVSIPITLIFLYISAELATFGSSKYLYHIFFLNLQESLNFTNIIDLALLNLLFGLIGYKIFKLLIT</sequence>
<dbReference type="Proteomes" id="UP000078290">
    <property type="component" value="Unassembled WGS sequence"/>
</dbReference>
<dbReference type="AlphaFoldDB" id="A0A1B7KVA6"/>
<keyword evidence="1" id="KW-1133">Transmembrane helix</keyword>
<feature type="transmembrane region" description="Helical" evidence="1">
    <location>
        <begin position="144"/>
        <end position="165"/>
    </location>
</feature>
<dbReference type="RefSeq" id="WP_064550510.1">
    <property type="nucleotide sequence ID" value="NZ_LXMA01000004.1"/>
</dbReference>
<organism evidence="2 3">
    <name type="scientific">Parageobacillus thermoglucosidasius</name>
    <name type="common">Geobacillus thermoglucosidasius</name>
    <dbReference type="NCBI Taxonomy" id="1426"/>
    <lineage>
        <taxon>Bacteria</taxon>
        <taxon>Bacillati</taxon>
        <taxon>Bacillota</taxon>
        <taxon>Bacilli</taxon>
        <taxon>Bacillales</taxon>
        <taxon>Anoxybacillaceae</taxon>
        <taxon>Parageobacillus</taxon>
    </lineage>
</organism>
<keyword evidence="1" id="KW-0812">Transmembrane</keyword>
<dbReference type="EMBL" id="LXMA01000004">
    <property type="protein sequence ID" value="OAT73993.1"/>
    <property type="molecule type" value="Genomic_DNA"/>
</dbReference>
<feature type="transmembrane region" description="Helical" evidence="1">
    <location>
        <begin position="115"/>
        <end position="137"/>
    </location>
</feature>
<name>A0A1B7KVA6_PARTM</name>
<comment type="caution">
    <text evidence="2">The sequence shown here is derived from an EMBL/GenBank/DDBJ whole genome shotgun (WGS) entry which is preliminary data.</text>
</comment>
<evidence type="ECO:0000313" key="2">
    <source>
        <dbReference type="EMBL" id="OAT73993.1"/>
    </source>
</evidence>
<gene>
    <name evidence="2" type="ORF">A7K69_16940</name>
</gene>
<keyword evidence="1" id="KW-0472">Membrane</keyword>
<feature type="transmembrane region" description="Helical" evidence="1">
    <location>
        <begin position="83"/>
        <end position="103"/>
    </location>
</feature>
<reference evidence="3" key="1">
    <citation type="submission" date="2016-05" db="EMBL/GenBank/DDBJ databases">
        <authorList>
            <person name="Wang W."/>
            <person name="Zhu L."/>
        </authorList>
    </citation>
    <scope>NUCLEOTIDE SEQUENCE [LARGE SCALE GENOMIC DNA]</scope>
    <source>
        <strain evidence="3">W-2</strain>
    </source>
</reference>
<feature type="transmembrane region" description="Helical" evidence="1">
    <location>
        <begin position="12"/>
        <end position="34"/>
    </location>
</feature>
<evidence type="ECO:0000256" key="1">
    <source>
        <dbReference type="SAM" id="Phobius"/>
    </source>
</evidence>
<feature type="transmembrane region" description="Helical" evidence="1">
    <location>
        <begin position="40"/>
        <end position="62"/>
    </location>
</feature>